<dbReference type="RefSeq" id="XP_037166781.1">
    <property type="nucleotide sequence ID" value="XM_037306271.1"/>
</dbReference>
<evidence type="ECO:0000256" key="2">
    <source>
        <dbReference type="ARBA" id="ARBA00009530"/>
    </source>
</evidence>
<evidence type="ECO:0000256" key="3">
    <source>
        <dbReference type="ARBA" id="ARBA00022692"/>
    </source>
</evidence>
<feature type="transmembrane region" description="Helical" evidence="7">
    <location>
        <begin position="5"/>
        <end position="23"/>
    </location>
</feature>
<feature type="compositionally biased region" description="Basic and acidic residues" evidence="6">
    <location>
        <begin position="133"/>
        <end position="171"/>
    </location>
</feature>
<comment type="subcellular location">
    <subcellularLocation>
        <location evidence="1">Membrane</location>
    </subcellularLocation>
</comment>
<dbReference type="Pfam" id="PF01679">
    <property type="entry name" value="Pmp3"/>
    <property type="match status" value="1"/>
</dbReference>
<evidence type="ECO:0000256" key="4">
    <source>
        <dbReference type="ARBA" id="ARBA00022989"/>
    </source>
</evidence>
<evidence type="ECO:0000256" key="1">
    <source>
        <dbReference type="ARBA" id="ARBA00004370"/>
    </source>
</evidence>
<reference evidence="8 9" key="1">
    <citation type="journal article" date="2020" name="Genomics">
        <title>Complete, high-quality genomes from long-read metagenomic sequencing of two wolf lichen thalli reveals enigmatic genome architecture.</title>
        <authorList>
            <person name="McKenzie S.K."/>
            <person name="Walston R.F."/>
            <person name="Allen J.L."/>
        </authorList>
    </citation>
    <scope>NUCLEOTIDE SEQUENCE [LARGE SCALE GENOMIC DNA]</scope>
    <source>
        <strain evidence="8">WasteWater2</strain>
    </source>
</reference>
<comment type="similarity">
    <text evidence="2">Belongs to the UPF0057 (PMP3) family.</text>
</comment>
<evidence type="ECO:0000256" key="6">
    <source>
        <dbReference type="SAM" id="MobiDB-lite"/>
    </source>
</evidence>
<name>A0A8H6FZ78_9LECA</name>
<accession>A0A8H6FZ78</accession>
<gene>
    <name evidence="8" type="ORF">HO173_004347</name>
</gene>
<organism evidence="8 9">
    <name type="scientific">Letharia columbiana</name>
    <dbReference type="NCBI Taxonomy" id="112416"/>
    <lineage>
        <taxon>Eukaryota</taxon>
        <taxon>Fungi</taxon>
        <taxon>Dikarya</taxon>
        <taxon>Ascomycota</taxon>
        <taxon>Pezizomycotina</taxon>
        <taxon>Lecanoromycetes</taxon>
        <taxon>OSLEUM clade</taxon>
        <taxon>Lecanoromycetidae</taxon>
        <taxon>Lecanorales</taxon>
        <taxon>Lecanorineae</taxon>
        <taxon>Parmeliaceae</taxon>
        <taxon>Letharia</taxon>
    </lineage>
</organism>
<dbReference type="InterPro" id="IPR000612">
    <property type="entry name" value="PMP3"/>
</dbReference>
<keyword evidence="4 7" id="KW-1133">Transmembrane helix</keyword>
<evidence type="ECO:0000313" key="9">
    <source>
        <dbReference type="Proteomes" id="UP000578531"/>
    </source>
</evidence>
<dbReference type="OrthoDB" id="2152119at2759"/>
<dbReference type="EMBL" id="JACCJC010000014">
    <property type="protein sequence ID" value="KAF6237457.1"/>
    <property type="molecule type" value="Genomic_DNA"/>
</dbReference>
<feature type="region of interest" description="Disordered" evidence="6">
    <location>
        <begin position="91"/>
        <end position="179"/>
    </location>
</feature>
<comment type="caution">
    <text evidence="8">The sequence shown here is derived from an EMBL/GenBank/DDBJ whole genome shotgun (WGS) entry which is preliminary data.</text>
</comment>
<protein>
    <submittedName>
        <fullName evidence="8">Uncharacterized protein</fullName>
    </submittedName>
</protein>
<proteinExistence type="inferred from homology"/>
<keyword evidence="5 7" id="KW-0472">Membrane</keyword>
<sequence>MLTRLCLTLINLFFPPLSVLLLTGPYTDTLINCLLFIAGVIPSHVHGFYISCTYYHRKGKVRKGKYPGGQKAGIFDEKVWRGGASRARVEELRRGEEERLGEERERKGGKRKGGLVSGRGRRRMDGYGGNVGEGRDGRDLEGYDARGRDRASYRGDRRSEMSEGLDRRRTILGEVSGRY</sequence>
<keyword evidence="9" id="KW-1185">Reference proteome</keyword>
<evidence type="ECO:0000313" key="8">
    <source>
        <dbReference type="EMBL" id="KAF6237457.1"/>
    </source>
</evidence>
<keyword evidence="3 7" id="KW-0812">Transmembrane</keyword>
<feature type="compositionally biased region" description="Basic and acidic residues" evidence="6">
    <location>
        <begin position="91"/>
        <end position="106"/>
    </location>
</feature>
<dbReference type="Proteomes" id="UP000578531">
    <property type="component" value="Unassembled WGS sequence"/>
</dbReference>
<evidence type="ECO:0000256" key="7">
    <source>
        <dbReference type="SAM" id="Phobius"/>
    </source>
</evidence>
<dbReference type="GeneID" id="59286012"/>
<feature type="transmembrane region" description="Helical" evidence="7">
    <location>
        <begin position="29"/>
        <end position="55"/>
    </location>
</feature>
<dbReference type="GO" id="GO:0016020">
    <property type="term" value="C:membrane"/>
    <property type="evidence" value="ECO:0007669"/>
    <property type="project" value="UniProtKB-SubCell"/>
</dbReference>
<dbReference type="AlphaFoldDB" id="A0A8H6FZ78"/>
<evidence type="ECO:0000256" key="5">
    <source>
        <dbReference type="ARBA" id="ARBA00023136"/>
    </source>
</evidence>